<dbReference type="SFLD" id="SFLDG01082">
    <property type="entry name" value="B12-binding_domain_containing"/>
    <property type="match status" value="1"/>
</dbReference>
<name>A0A2W7KDK4_9PROT</name>
<gene>
    <name evidence="10" type="ORF">C8P66_111117</name>
</gene>
<dbReference type="Pfam" id="PF00919">
    <property type="entry name" value="UPF0004"/>
    <property type="match status" value="1"/>
</dbReference>
<dbReference type="GO" id="GO:0035598">
    <property type="term" value="F:tRNA (N(6)-L-threonylcarbamoyladenosine(37)-C(2))-methylthiotransferase activity"/>
    <property type="evidence" value="ECO:0007669"/>
    <property type="project" value="TreeGrafter"/>
</dbReference>
<dbReference type="OrthoDB" id="9805215at2"/>
<keyword evidence="3 10" id="KW-0808">Transferase</keyword>
<evidence type="ECO:0000256" key="2">
    <source>
        <dbReference type="ARBA" id="ARBA00022485"/>
    </source>
</evidence>
<dbReference type="PANTHER" id="PTHR11918">
    <property type="entry name" value="RADICAL SAM PROTEINS"/>
    <property type="match status" value="1"/>
</dbReference>
<keyword evidence="7" id="KW-0411">Iron-sulfur</keyword>
<keyword evidence="6" id="KW-0408">Iron</keyword>
<dbReference type="AlphaFoldDB" id="A0A2W7KDK4"/>
<dbReference type="SFLD" id="SFLDS00029">
    <property type="entry name" value="Radical_SAM"/>
    <property type="match status" value="1"/>
</dbReference>
<proteinExistence type="predicted"/>
<dbReference type="CDD" id="cd01335">
    <property type="entry name" value="Radical_SAM"/>
    <property type="match status" value="1"/>
</dbReference>
<dbReference type="PANTHER" id="PTHR11918:SF45">
    <property type="entry name" value="THREONYLCARBAMOYLADENOSINE TRNA METHYLTHIOTRANSFERASE"/>
    <property type="match status" value="1"/>
</dbReference>
<dbReference type="PROSITE" id="PS51918">
    <property type="entry name" value="RADICAL_SAM"/>
    <property type="match status" value="1"/>
</dbReference>
<evidence type="ECO:0000313" key="10">
    <source>
        <dbReference type="EMBL" id="PZW45702.1"/>
    </source>
</evidence>
<dbReference type="InterPro" id="IPR007197">
    <property type="entry name" value="rSAM"/>
</dbReference>
<dbReference type="Pfam" id="PF04055">
    <property type="entry name" value="Radical_SAM"/>
    <property type="match status" value="1"/>
</dbReference>
<dbReference type="EMBL" id="QKYU01000011">
    <property type="protein sequence ID" value="PZW45702.1"/>
    <property type="molecule type" value="Genomic_DNA"/>
</dbReference>
<evidence type="ECO:0000256" key="3">
    <source>
        <dbReference type="ARBA" id="ARBA00022679"/>
    </source>
</evidence>
<evidence type="ECO:0000256" key="6">
    <source>
        <dbReference type="ARBA" id="ARBA00023004"/>
    </source>
</evidence>
<reference evidence="10 11" key="1">
    <citation type="submission" date="2018-06" db="EMBL/GenBank/DDBJ databases">
        <title>Genomic Encyclopedia of Archaeal and Bacterial Type Strains, Phase II (KMG-II): from individual species to whole genera.</title>
        <authorList>
            <person name="Goeker M."/>
        </authorList>
    </citation>
    <scope>NUCLEOTIDE SEQUENCE [LARGE SCALE GENOMIC DNA]</scope>
    <source>
        <strain evidence="10 11">DSM 24525</strain>
    </source>
</reference>
<dbReference type="Gene3D" id="3.40.50.12160">
    <property type="entry name" value="Methylthiotransferase, N-terminal domain"/>
    <property type="match status" value="1"/>
</dbReference>
<dbReference type="SMART" id="SM00729">
    <property type="entry name" value="Elp3"/>
    <property type="match status" value="1"/>
</dbReference>
<sequence>MTAPRTLSFGCRLNTAETAAMARLAEAGGAGAEMLLVNTCAVTTEAEAQARQALRRAARADPGLRIVVTGCAATIRPEAWAGLPNVIRVVPNAEKLRPEAWGATSPPEDMAAETGSRTRALVQVQQGCDHRCTFCIIPQGRGVSRSLPAERVVARIATLAASGVAEVVLTGVDIASWTGPGEARLGDLVAAVLAGVPDLGRLRLSSLDPAAMDATLWRLLAEEPRLLPHLHLSAQHGDDLMLKRMRRRHSRADLLALARRARSLRPDVALGADLIAGFPTEDEAAFTAMLDLVAEAGLSFLHVFPYSPRPGTPAARMPQVPHALIRERAARLRAAGQQGATRFLGTRLGVQENVLLEAEDRGHSEHFAAVRLLHPVPGGRGRVVSARVTGIGPDGLLAEAA</sequence>
<evidence type="ECO:0000256" key="4">
    <source>
        <dbReference type="ARBA" id="ARBA00022691"/>
    </source>
</evidence>
<dbReference type="Gene3D" id="3.80.30.20">
    <property type="entry name" value="tm_1862 like domain"/>
    <property type="match status" value="1"/>
</dbReference>
<evidence type="ECO:0000256" key="7">
    <source>
        <dbReference type="ARBA" id="ARBA00023014"/>
    </source>
</evidence>
<dbReference type="SUPFAM" id="SSF102114">
    <property type="entry name" value="Radical SAM enzymes"/>
    <property type="match status" value="1"/>
</dbReference>
<dbReference type="GO" id="GO:0051539">
    <property type="term" value="F:4 iron, 4 sulfur cluster binding"/>
    <property type="evidence" value="ECO:0007669"/>
    <property type="project" value="UniProtKB-KW"/>
</dbReference>
<evidence type="ECO:0000259" key="8">
    <source>
        <dbReference type="PROSITE" id="PS51449"/>
    </source>
</evidence>
<dbReference type="InterPro" id="IPR005839">
    <property type="entry name" value="Methylthiotransferase"/>
</dbReference>
<evidence type="ECO:0000259" key="9">
    <source>
        <dbReference type="PROSITE" id="PS51918"/>
    </source>
</evidence>
<feature type="domain" description="MTTase N-terminal" evidence="8">
    <location>
        <begin position="2"/>
        <end position="106"/>
    </location>
</feature>
<dbReference type="InterPro" id="IPR023404">
    <property type="entry name" value="rSAM_horseshoe"/>
</dbReference>
<evidence type="ECO:0000256" key="1">
    <source>
        <dbReference type="ARBA" id="ARBA00001966"/>
    </source>
</evidence>
<comment type="caution">
    <text evidence="10">The sequence shown here is derived from an EMBL/GenBank/DDBJ whole genome shotgun (WGS) entry which is preliminary data.</text>
</comment>
<dbReference type="InterPro" id="IPR020612">
    <property type="entry name" value="Methylthiotransferase_CS"/>
</dbReference>
<feature type="domain" description="Radical SAM core" evidence="9">
    <location>
        <begin position="114"/>
        <end position="342"/>
    </location>
</feature>
<comment type="cofactor">
    <cofactor evidence="1">
        <name>[4Fe-4S] cluster</name>
        <dbReference type="ChEBI" id="CHEBI:49883"/>
    </cofactor>
</comment>
<dbReference type="InterPro" id="IPR006638">
    <property type="entry name" value="Elp3/MiaA/NifB-like_rSAM"/>
</dbReference>
<dbReference type="InterPro" id="IPR058240">
    <property type="entry name" value="rSAM_sf"/>
</dbReference>
<keyword evidence="11" id="KW-1185">Reference proteome</keyword>
<dbReference type="RefSeq" id="WP_111398355.1">
    <property type="nucleotide sequence ID" value="NZ_QKYU01000011.1"/>
</dbReference>
<dbReference type="NCBIfam" id="TIGR00089">
    <property type="entry name" value="MiaB/RimO family radical SAM methylthiotransferase"/>
    <property type="match status" value="1"/>
</dbReference>
<keyword evidence="4" id="KW-0949">S-adenosyl-L-methionine</keyword>
<dbReference type="PROSITE" id="PS01278">
    <property type="entry name" value="MTTASE_RADICAL"/>
    <property type="match status" value="1"/>
</dbReference>
<evidence type="ECO:0000313" key="11">
    <source>
        <dbReference type="Proteomes" id="UP000249688"/>
    </source>
</evidence>
<dbReference type="InterPro" id="IPR038135">
    <property type="entry name" value="Methylthiotransferase_N_sf"/>
</dbReference>
<protein>
    <submittedName>
        <fullName evidence="10">Threonylcarbamoyladenosine tRNA methylthiotransferase MtaB</fullName>
    </submittedName>
</protein>
<keyword evidence="5" id="KW-0479">Metal-binding</keyword>
<evidence type="ECO:0000256" key="5">
    <source>
        <dbReference type="ARBA" id="ARBA00022723"/>
    </source>
</evidence>
<accession>A0A2W7KDK4</accession>
<dbReference type="Proteomes" id="UP000249688">
    <property type="component" value="Unassembled WGS sequence"/>
</dbReference>
<keyword evidence="2" id="KW-0004">4Fe-4S</keyword>
<dbReference type="GO" id="GO:0046872">
    <property type="term" value="F:metal ion binding"/>
    <property type="evidence" value="ECO:0007669"/>
    <property type="project" value="UniProtKB-KW"/>
</dbReference>
<organism evidence="10 11">
    <name type="scientific">Humitalea rosea</name>
    <dbReference type="NCBI Taxonomy" id="990373"/>
    <lineage>
        <taxon>Bacteria</taxon>
        <taxon>Pseudomonadati</taxon>
        <taxon>Pseudomonadota</taxon>
        <taxon>Alphaproteobacteria</taxon>
        <taxon>Acetobacterales</taxon>
        <taxon>Roseomonadaceae</taxon>
        <taxon>Humitalea</taxon>
    </lineage>
</organism>
<dbReference type="InterPro" id="IPR013848">
    <property type="entry name" value="Methylthiotransferase_N"/>
</dbReference>
<dbReference type="PROSITE" id="PS51449">
    <property type="entry name" value="MTTASE_N"/>
    <property type="match status" value="1"/>
</dbReference>